<sequence>MQLIIQTTIKMTFDTWKSFKKGSVVLSFTRDLQLKTYKYTILSAFVIGTIATILFDNSKPIIMALIFGTSIGMLNFRLLAMTLEKASEMEPRQAQVYATSRYFLRYIITGLVLYVAIKADYLNVIGVIIGLVLIKIVILGTNLFNDKAYYMRIFGRKEDE</sequence>
<reference evidence="7 8" key="1">
    <citation type="submission" date="2017-06" db="EMBL/GenBank/DDBJ databases">
        <title>Draft genome sequence of anaerobic fermentative bacterium Anaeromicrobium sediminis DY2726D isolated from West Pacific Ocean sediments.</title>
        <authorList>
            <person name="Zeng X."/>
        </authorList>
    </citation>
    <scope>NUCLEOTIDE SEQUENCE [LARGE SCALE GENOMIC DNA]</scope>
    <source>
        <strain evidence="7 8">DY2726D</strain>
    </source>
</reference>
<evidence type="ECO:0000313" key="7">
    <source>
        <dbReference type="EMBL" id="PAB58297.1"/>
    </source>
</evidence>
<keyword evidence="5 6" id="KW-0472">Membrane</keyword>
<name>A0A267MFQ7_9FIRM</name>
<evidence type="ECO:0000256" key="5">
    <source>
        <dbReference type="ARBA" id="ARBA00023136"/>
    </source>
</evidence>
<evidence type="ECO:0000313" key="8">
    <source>
        <dbReference type="Proteomes" id="UP000216024"/>
    </source>
</evidence>
<evidence type="ECO:0008006" key="9">
    <source>
        <dbReference type="Google" id="ProtNLM"/>
    </source>
</evidence>
<proteinExistence type="predicted"/>
<accession>A0A267MFQ7</accession>
<feature type="transmembrane region" description="Helical" evidence="6">
    <location>
        <begin position="36"/>
        <end position="55"/>
    </location>
</feature>
<dbReference type="EMBL" id="NIBG01000017">
    <property type="protein sequence ID" value="PAB58297.1"/>
    <property type="molecule type" value="Genomic_DNA"/>
</dbReference>
<evidence type="ECO:0000256" key="6">
    <source>
        <dbReference type="SAM" id="Phobius"/>
    </source>
</evidence>
<evidence type="ECO:0000256" key="1">
    <source>
        <dbReference type="ARBA" id="ARBA00004651"/>
    </source>
</evidence>
<evidence type="ECO:0000256" key="3">
    <source>
        <dbReference type="ARBA" id="ARBA00022692"/>
    </source>
</evidence>
<dbReference type="OrthoDB" id="1711023at2"/>
<keyword evidence="2" id="KW-1003">Cell membrane</keyword>
<feature type="transmembrane region" description="Helical" evidence="6">
    <location>
        <begin position="102"/>
        <end position="119"/>
    </location>
</feature>
<dbReference type="Proteomes" id="UP000216024">
    <property type="component" value="Unassembled WGS sequence"/>
</dbReference>
<dbReference type="GO" id="GO:0005886">
    <property type="term" value="C:plasma membrane"/>
    <property type="evidence" value="ECO:0007669"/>
    <property type="project" value="UniProtKB-SubCell"/>
</dbReference>
<gene>
    <name evidence="7" type="ORF">CCE28_15995</name>
</gene>
<comment type="caution">
    <text evidence="7">The sequence shown here is derived from an EMBL/GenBank/DDBJ whole genome shotgun (WGS) entry which is preliminary data.</text>
</comment>
<comment type="subcellular location">
    <subcellularLocation>
        <location evidence="1">Cell membrane</location>
        <topology evidence="1">Multi-pass membrane protein</topology>
    </subcellularLocation>
</comment>
<keyword evidence="3 6" id="KW-0812">Transmembrane</keyword>
<feature type="transmembrane region" description="Helical" evidence="6">
    <location>
        <begin position="61"/>
        <end position="81"/>
    </location>
</feature>
<dbReference type="AlphaFoldDB" id="A0A267MFQ7"/>
<dbReference type="Pfam" id="PF03899">
    <property type="entry name" value="ATP-synt_I"/>
    <property type="match status" value="1"/>
</dbReference>
<keyword evidence="4 6" id="KW-1133">Transmembrane helix</keyword>
<evidence type="ECO:0000256" key="2">
    <source>
        <dbReference type="ARBA" id="ARBA00022475"/>
    </source>
</evidence>
<organism evidence="7 8">
    <name type="scientific">Anaeromicrobium sediminis</name>
    <dbReference type="NCBI Taxonomy" id="1478221"/>
    <lineage>
        <taxon>Bacteria</taxon>
        <taxon>Bacillati</taxon>
        <taxon>Bacillota</taxon>
        <taxon>Clostridia</taxon>
        <taxon>Peptostreptococcales</taxon>
        <taxon>Thermotaleaceae</taxon>
        <taxon>Anaeromicrobium</taxon>
    </lineage>
</organism>
<feature type="transmembrane region" description="Helical" evidence="6">
    <location>
        <begin position="125"/>
        <end position="144"/>
    </location>
</feature>
<protein>
    <recommendedName>
        <fullName evidence="9">ATP synthase subunit I</fullName>
    </recommendedName>
</protein>
<keyword evidence="8" id="KW-1185">Reference proteome</keyword>
<dbReference type="InterPro" id="IPR005598">
    <property type="entry name" value="ATP_synth_I"/>
</dbReference>
<evidence type="ECO:0000256" key="4">
    <source>
        <dbReference type="ARBA" id="ARBA00022989"/>
    </source>
</evidence>